<dbReference type="PANTHER" id="PTHR36933">
    <property type="entry name" value="SLL0788 PROTEIN"/>
    <property type="match status" value="1"/>
</dbReference>
<name>A0A1I1S1M8_9HYPH</name>
<reference evidence="4 5" key="1">
    <citation type="submission" date="2016-10" db="EMBL/GenBank/DDBJ databases">
        <authorList>
            <person name="de Groot N.N."/>
        </authorList>
    </citation>
    <scope>NUCLEOTIDE SEQUENCE [LARGE SCALE GENOMIC DNA]</scope>
    <source>
        <strain evidence="4 5">CGMCC 1.10210</strain>
    </source>
</reference>
<feature type="transmembrane region" description="Helical" evidence="2">
    <location>
        <begin position="299"/>
        <end position="319"/>
    </location>
</feature>
<dbReference type="InterPro" id="IPR005183">
    <property type="entry name" value="DUF305_CopM-like"/>
</dbReference>
<dbReference type="AlphaFoldDB" id="A0A1I1S1M8"/>
<feature type="transmembrane region" description="Helical" evidence="2">
    <location>
        <begin position="109"/>
        <end position="130"/>
    </location>
</feature>
<sequence length="483" mass="53137">MADLMPTKPTLPARPRWAGAVGFSSVLLVTSLWAVPAQAHVKWFAPYIVGQSPAPVMQTLTNTWFWLAIGLVLIFFLATREIERRPAGEAVLVGMDKISNPLWLRLDDFVRCVIGAFFVAIFAVGGVYLTPDLQTPAEWVSWLQLLIALGVFSKKTMPFSAAGIILLWAMALTEYDLFHLLDYLALGVGVALYLVLAASDNEKWRKHRFEVLRWGVAIALMWSSLEKFAYPEWFYPLVLDKPFLTFGMPRDVFIPMAGVAEFTMGLGLLWTPLVRRLSAVSLFIIFNAAVYPFGRIDLIGHALIMAIIVAIAVDPTRTLSFLPVLRQSIKAVPALLLAALVVFGTSYWGLHAVFYGPEGLEAGAPMSTHAFDPEHPHDASMPGADAGTLPASSPDDAAAAYAATMETMHGPMMEGMMDPNPDAAFVRGMIPHHQGAIDMSKVLLQYGSDPENRALAEHIIVEQQVEIDAMRDWLARREGSTTD</sequence>
<protein>
    <submittedName>
        <fullName evidence="4">Uncharacterized conserved protein, DUF305 family</fullName>
    </submittedName>
</protein>
<dbReference type="PANTHER" id="PTHR36933:SF1">
    <property type="entry name" value="SLL0788 PROTEIN"/>
    <property type="match status" value="1"/>
</dbReference>
<evidence type="ECO:0000256" key="1">
    <source>
        <dbReference type="SAM" id="MobiDB-lite"/>
    </source>
</evidence>
<feature type="transmembrane region" description="Helical" evidence="2">
    <location>
        <begin position="277"/>
        <end position="293"/>
    </location>
</feature>
<dbReference type="Gene3D" id="1.20.1260.10">
    <property type="match status" value="1"/>
</dbReference>
<organism evidence="4 5">
    <name type="scientific">Devosia psychrophila</name>
    <dbReference type="NCBI Taxonomy" id="728005"/>
    <lineage>
        <taxon>Bacteria</taxon>
        <taxon>Pseudomonadati</taxon>
        <taxon>Pseudomonadota</taxon>
        <taxon>Alphaproteobacteria</taxon>
        <taxon>Hyphomicrobiales</taxon>
        <taxon>Devosiaceae</taxon>
        <taxon>Devosia</taxon>
    </lineage>
</organism>
<feature type="transmembrane region" description="Helical" evidence="2">
    <location>
        <begin position="183"/>
        <end position="199"/>
    </location>
</feature>
<dbReference type="EMBL" id="FOMB01000053">
    <property type="protein sequence ID" value="SFD40514.1"/>
    <property type="molecule type" value="Genomic_DNA"/>
</dbReference>
<dbReference type="InterPro" id="IPR012347">
    <property type="entry name" value="Ferritin-like"/>
</dbReference>
<evidence type="ECO:0000256" key="2">
    <source>
        <dbReference type="SAM" id="Phobius"/>
    </source>
</evidence>
<evidence type="ECO:0000259" key="3">
    <source>
        <dbReference type="Pfam" id="PF03713"/>
    </source>
</evidence>
<accession>A0A1I1S1M8</accession>
<dbReference type="Proteomes" id="UP000182258">
    <property type="component" value="Unassembled WGS sequence"/>
</dbReference>
<feature type="transmembrane region" description="Helical" evidence="2">
    <location>
        <begin position="252"/>
        <end position="270"/>
    </location>
</feature>
<feature type="transmembrane region" description="Helical" evidence="2">
    <location>
        <begin position="331"/>
        <end position="350"/>
    </location>
</feature>
<dbReference type="Pfam" id="PF03713">
    <property type="entry name" value="DUF305"/>
    <property type="match status" value="1"/>
</dbReference>
<evidence type="ECO:0000313" key="4">
    <source>
        <dbReference type="EMBL" id="SFD40514.1"/>
    </source>
</evidence>
<dbReference type="STRING" id="728005.SAMN04488059_15312"/>
<evidence type="ECO:0000313" key="5">
    <source>
        <dbReference type="Proteomes" id="UP000182258"/>
    </source>
</evidence>
<feature type="domain" description="DUF305" evidence="3">
    <location>
        <begin position="401"/>
        <end position="474"/>
    </location>
</feature>
<keyword evidence="2" id="KW-1133">Transmembrane helix</keyword>
<feature type="region of interest" description="Disordered" evidence="1">
    <location>
        <begin position="367"/>
        <end position="393"/>
    </location>
</feature>
<gene>
    <name evidence="4" type="ORF">SAMN04488059_15312</name>
</gene>
<keyword evidence="2" id="KW-0812">Transmembrane</keyword>
<feature type="transmembrane region" description="Helical" evidence="2">
    <location>
        <begin position="63"/>
        <end position="79"/>
    </location>
</feature>
<keyword evidence="2" id="KW-0472">Membrane</keyword>
<proteinExistence type="predicted"/>